<keyword evidence="2" id="KW-0472">Membrane</keyword>
<feature type="compositionally biased region" description="Low complexity" evidence="1">
    <location>
        <begin position="23"/>
        <end position="34"/>
    </location>
</feature>
<feature type="compositionally biased region" description="Basic and acidic residues" evidence="1">
    <location>
        <begin position="1"/>
        <end position="12"/>
    </location>
</feature>
<feature type="transmembrane region" description="Helical" evidence="2">
    <location>
        <begin position="131"/>
        <end position="150"/>
    </location>
</feature>
<evidence type="ECO:0000259" key="3">
    <source>
        <dbReference type="Pfam" id="PF07950"/>
    </source>
</evidence>
<evidence type="ECO:0000313" key="4">
    <source>
        <dbReference type="EMBL" id="PHH73142.1"/>
    </source>
</evidence>
<dbReference type="AlphaFoldDB" id="A0A2C5Z0J7"/>
<feature type="region of interest" description="Disordered" evidence="1">
    <location>
        <begin position="1"/>
        <end position="62"/>
    </location>
</feature>
<keyword evidence="5" id="KW-1185">Reference proteome</keyword>
<dbReference type="PANTHER" id="PTHR38409:SF1">
    <property type="entry name" value="MITOCHONDRIAL ADAPTER PROTEIN MCP1"/>
    <property type="match status" value="1"/>
</dbReference>
<feature type="transmembrane region" description="Helical" evidence="2">
    <location>
        <begin position="242"/>
        <end position="264"/>
    </location>
</feature>
<dbReference type="Pfam" id="PF07950">
    <property type="entry name" value="MCP1_TM"/>
    <property type="match status" value="1"/>
</dbReference>
<keyword evidence="2" id="KW-0812">Transmembrane</keyword>
<dbReference type="GO" id="GO:0055088">
    <property type="term" value="P:lipid homeostasis"/>
    <property type="evidence" value="ECO:0007669"/>
    <property type="project" value="InterPro"/>
</dbReference>
<protein>
    <recommendedName>
        <fullName evidence="3">Mitochondrial adapter protein MCP1 transmembrane domain-containing protein</fullName>
    </recommendedName>
</protein>
<keyword evidence="2" id="KW-1133">Transmembrane helix</keyword>
<evidence type="ECO:0000256" key="2">
    <source>
        <dbReference type="SAM" id="Phobius"/>
    </source>
</evidence>
<evidence type="ECO:0000256" key="1">
    <source>
        <dbReference type="SAM" id="MobiDB-lite"/>
    </source>
</evidence>
<dbReference type="GO" id="GO:0007005">
    <property type="term" value="P:mitochondrion organization"/>
    <property type="evidence" value="ECO:0007669"/>
    <property type="project" value="TreeGrafter"/>
</dbReference>
<dbReference type="InterPro" id="IPR012472">
    <property type="entry name" value="MCP1_TM"/>
</dbReference>
<dbReference type="InterPro" id="IPR039960">
    <property type="entry name" value="MCP1"/>
</dbReference>
<dbReference type="OrthoDB" id="10259513at2759"/>
<dbReference type="EMBL" id="NJEU01000528">
    <property type="protein sequence ID" value="PHH73142.1"/>
    <property type="molecule type" value="Genomic_DNA"/>
</dbReference>
<accession>A0A2C5Z0J7</accession>
<comment type="caution">
    <text evidence="4">The sequence shown here is derived from an EMBL/GenBank/DDBJ whole genome shotgun (WGS) entry which is preliminary data.</text>
</comment>
<feature type="domain" description="Mitochondrial adapter protein MCP1 transmembrane" evidence="3">
    <location>
        <begin position="203"/>
        <end position="319"/>
    </location>
</feature>
<feature type="transmembrane region" description="Helical" evidence="2">
    <location>
        <begin position="186"/>
        <end position="210"/>
    </location>
</feature>
<proteinExistence type="predicted"/>
<name>A0A2C5Z0J7_9HYPO</name>
<sequence length="338" mass="37075">MEHSGRMERRDSQQTLISLLQLEPSPIESPIESPSDVEKRLPALPDEASDKDERAPVKRSSVSGGFGLTGNNAMYYLTRIQRYSSYAMGIFTSLHLASVSLIPLATCSVAGSEAYLLAAREIYQTPISEPLLVAVPAIAHVGSGIALRLLRWRHNLRRYGGATPGMYALHRLCLDRSEPRRISISLWPSVSAIALSGYAFAILLTAHVWVNRLLPLAVQGDSADIGLAYVAHGFARRPIMSVAAYVGLIATGSGHMVWGMAKWLGLAPSTRSWRGKESVMVERQTRRQRRRRWMLVHGVAMSVAVLWAAGGLGVVARGGRAMGWIAKVYDEIFATTWL</sequence>
<evidence type="ECO:0000313" key="5">
    <source>
        <dbReference type="Proteomes" id="UP000224854"/>
    </source>
</evidence>
<dbReference type="Proteomes" id="UP000224854">
    <property type="component" value="Unassembled WGS sequence"/>
</dbReference>
<feature type="transmembrane region" description="Helical" evidence="2">
    <location>
        <begin position="293"/>
        <end position="316"/>
    </location>
</feature>
<dbReference type="GO" id="GO:0005741">
    <property type="term" value="C:mitochondrial outer membrane"/>
    <property type="evidence" value="ECO:0007669"/>
    <property type="project" value="TreeGrafter"/>
</dbReference>
<organism evidence="4 5">
    <name type="scientific">Ophiocordyceps australis</name>
    <dbReference type="NCBI Taxonomy" id="1399860"/>
    <lineage>
        <taxon>Eukaryota</taxon>
        <taxon>Fungi</taxon>
        <taxon>Dikarya</taxon>
        <taxon>Ascomycota</taxon>
        <taxon>Pezizomycotina</taxon>
        <taxon>Sordariomycetes</taxon>
        <taxon>Hypocreomycetidae</taxon>
        <taxon>Hypocreales</taxon>
        <taxon>Ophiocordycipitaceae</taxon>
        <taxon>Ophiocordyceps</taxon>
    </lineage>
</organism>
<feature type="transmembrane region" description="Helical" evidence="2">
    <location>
        <begin position="86"/>
        <end position="111"/>
    </location>
</feature>
<dbReference type="PANTHER" id="PTHR38409">
    <property type="entry name" value="MDM10-COMPLEMENTING PROTEIN 1"/>
    <property type="match status" value="1"/>
</dbReference>
<reference evidence="4 5" key="1">
    <citation type="submission" date="2017-06" db="EMBL/GenBank/DDBJ databases">
        <title>Ant-infecting Ophiocordyceps genomes reveal a high diversity of potential behavioral manipulation genes and a possible major role for enterotoxins.</title>
        <authorList>
            <person name="De Bekker C."/>
            <person name="Evans H.C."/>
            <person name="Brachmann A."/>
            <person name="Hughes D.P."/>
        </authorList>
    </citation>
    <scope>NUCLEOTIDE SEQUENCE [LARGE SCALE GENOMIC DNA]</scope>
    <source>
        <strain evidence="4 5">1348a</strain>
    </source>
</reference>
<gene>
    <name evidence="4" type="ORF">CDD82_5628</name>
</gene>